<organism evidence="1 2">
    <name type="scientific">Mytilus galloprovincialis</name>
    <name type="common">Mediterranean mussel</name>
    <dbReference type="NCBI Taxonomy" id="29158"/>
    <lineage>
        <taxon>Eukaryota</taxon>
        <taxon>Metazoa</taxon>
        <taxon>Spiralia</taxon>
        <taxon>Lophotrochozoa</taxon>
        <taxon>Mollusca</taxon>
        <taxon>Bivalvia</taxon>
        <taxon>Autobranchia</taxon>
        <taxon>Pteriomorphia</taxon>
        <taxon>Mytilida</taxon>
        <taxon>Mytiloidea</taxon>
        <taxon>Mytilidae</taxon>
        <taxon>Mytilinae</taxon>
        <taxon>Mytilus</taxon>
    </lineage>
</organism>
<dbReference type="Proteomes" id="UP000596742">
    <property type="component" value="Unassembled WGS sequence"/>
</dbReference>
<proteinExistence type="predicted"/>
<sequence>MSYDHAYFGNDKFKQQRTDKYDLSKQIIETVWVEPDMEALVKGGKRKGYCLCEDAVADVPKHRSEVDFCMELLGETDDTRNVIKFQMSLEKHPGNKSFATSLDIQTSVSKEHNKLKIILLHENTDRDASRSVNSKIRIAEMFSEKMENIFLVTN</sequence>
<reference evidence="1" key="1">
    <citation type="submission" date="2018-11" db="EMBL/GenBank/DDBJ databases">
        <authorList>
            <person name="Alioto T."/>
            <person name="Alioto T."/>
        </authorList>
    </citation>
    <scope>NUCLEOTIDE SEQUENCE</scope>
</reference>
<dbReference type="EMBL" id="UYJE01001057">
    <property type="protein sequence ID" value="VDH98786.1"/>
    <property type="molecule type" value="Genomic_DNA"/>
</dbReference>
<dbReference type="AlphaFoldDB" id="A0A8B6C0Q5"/>
<evidence type="ECO:0000313" key="1">
    <source>
        <dbReference type="EMBL" id="VDH98786.1"/>
    </source>
</evidence>
<protein>
    <submittedName>
        <fullName evidence="1">Uncharacterized protein</fullName>
    </submittedName>
</protein>
<evidence type="ECO:0000313" key="2">
    <source>
        <dbReference type="Proteomes" id="UP000596742"/>
    </source>
</evidence>
<name>A0A8B6C0Q5_MYTGA</name>
<accession>A0A8B6C0Q5</accession>
<dbReference type="OrthoDB" id="6180385at2759"/>
<comment type="caution">
    <text evidence="1">The sequence shown here is derived from an EMBL/GenBank/DDBJ whole genome shotgun (WGS) entry which is preliminary data.</text>
</comment>
<keyword evidence="2" id="KW-1185">Reference proteome</keyword>
<gene>
    <name evidence="1" type="ORF">MGAL_10B041741</name>
</gene>